<sequence length="130" mass="14822">MAAIMTAIRAIKKIFFEFSIAPLGVVKTTPLYAFIHTKFLTRRSPPPLVLALQDAGVLVSHSQHAAHHRSPYNNYCIVSGVWKEFLDEHKVFEALEMIVFFKLGVQPRSWSEPNSEWTEENETPSQTTLH</sequence>
<name>A0A7J0G2B7_9ERIC</name>
<dbReference type="PANTHER" id="PTHR48140:SF1">
    <property type="entry name" value="FATTY ACID DESATURASE 4, CHLOROPLASTIC-RELATED"/>
    <property type="match status" value="1"/>
</dbReference>
<dbReference type="GO" id="GO:0016020">
    <property type="term" value="C:membrane"/>
    <property type="evidence" value="ECO:0007669"/>
    <property type="project" value="UniProtKB-SubCell"/>
</dbReference>
<evidence type="ECO:0000256" key="3">
    <source>
        <dbReference type="ARBA" id="ARBA00022692"/>
    </source>
</evidence>
<comment type="subcellular location">
    <subcellularLocation>
        <location evidence="1">Membrane</location>
        <topology evidence="1">Multi-pass membrane protein</topology>
    </subcellularLocation>
</comment>
<evidence type="ECO:0000313" key="9">
    <source>
        <dbReference type="Proteomes" id="UP000585474"/>
    </source>
</evidence>
<protein>
    <submittedName>
        <fullName evidence="8">Fatty acid desaturase A</fullName>
    </submittedName>
</protein>
<evidence type="ECO:0000256" key="2">
    <source>
        <dbReference type="ARBA" id="ARBA00007620"/>
    </source>
</evidence>
<keyword evidence="5" id="KW-0472">Membrane</keyword>
<accession>A0A7J0G2B7</accession>
<comment type="caution">
    <text evidence="8">The sequence shown here is derived from an EMBL/GenBank/DDBJ whole genome shotgun (WGS) entry which is preliminary data.</text>
</comment>
<feature type="region of interest" description="Disordered" evidence="6">
    <location>
        <begin position="109"/>
        <end position="130"/>
    </location>
</feature>
<reference evidence="8 9" key="1">
    <citation type="submission" date="2019-07" db="EMBL/GenBank/DDBJ databases">
        <title>De Novo Assembly of kiwifruit Actinidia rufa.</title>
        <authorList>
            <person name="Sugita-Konishi S."/>
            <person name="Sato K."/>
            <person name="Mori E."/>
            <person name="Abe Y."/>
            <person name="Kisaki G."/>
            <person name="Hamano K."/>
            <person name="Suezawa K."/>
            <person name="Otani M."/>
            <person name="Fukuda T."/>
            <person name="Manabe T."/>
            <person name="Gomi K."/>
            <person name="Tabuchi M."/>
            <person name="Akimitsu K."/>
            <person name="Kataoka I."/>
        </authorList>
    </citation>
    <scope>NUCLEOTIDE SEQUENCE [LARGE SCALE GENOMIC DNA]</scope>
    <source>
        <strain evidence="9">cv. Fuchu</strain>
    </source>
</reference>
<dbReference type="EMBL" id="BJWL01000017">
    <property type="protein sequence ID" value="GFZ04913.1"/>
    <property type="molecule type" value="Genomic_DNA"/>
</dbReference>
<evidence type="ECO:0000256" key="5">
    <source>
        <dbReference type="ARBA" id="ARBA00023136"/>
    </source>
</evidence>
<proteinExistence type="inferred from homology"/>
<keyword evidence="4" id="KW-1133">Transmembrane helix</keyword>
<comment type="similarity">
    <text evidence="2">Belongs to the fatty acid desaturase CarF family.</text>
</comment>
<dbReference type="PANTHER" id="PTHR48140">
    <property type="entry name" value="FATTY ACID DESATURASE 4, CHLOROPLASTIC-RELATED"/>
    <property type="match status" value="1"/>
</dbReference>
<dbReference type="UniPathway" id="UPA00199"/>
<evidence type="ECO:0000313" key="8">
    <source>
        <dbReference type="EMBL" id="GFZ04913.1"/>
    </source>
</evidence>
<dbReference type="InterPro" id="IPR052864">
    <property type="entry name" value="Chloroplast_FAD_CarF"/>
</dbReference>
<dbReference type="AlphaFoldDB" id="A0A7J0G2B7"/>
<dbReference type="Proteomes" id="UP000585474">
    <property type="component" value="Unassembled WGS sequence"/>
</dbReference>
<dbReference type="OrthoDB" id="5103at2759"/>
<dbReference type="GO" id="GO:0006631">
    <property type="term" value="P:fatty acid metabolic process"/>
    <property type="evidence" value="ECO:0007669"/>
    <property type="project" value="UniProtKB-UniPathway"/>
</dbReference>
<organism evidence="8 9">
    <name type="scientific">Actinidia rufa</name>
    <dbReference type="NCBI Taxonomy" id="165716"/>
    <lineage>
        <taxon>Eukaryota</taxon>
        <taxon>Viridiplantae</taxon>
        <taxon>Streptophyta</taxon>
        <taxon>Embryophyta</taxon>
        <taxon>Tracheophyta</taxon>
        <taxon>Spermatophyta</taxon>
        <taxon>Magnoliopsida</taxon>
        <taxon>eudicotyledons</taxon>
        <taxon>Gunneridae</taxon>
        <taxon>Pentapetalae</taxon>
        <taxon>asterids</taxon>
        <taxon>Ericales</taxon>
        <taxon>Actinidiaceae</taxon>
        <taxon>Actinidia</taxon>
    </lineage>
</organism>
<feature type="domain" description="Lipid desaturase" evidence="7">
    <location>
        <begin position="25"/>
        <end position="110"/>
    </location>
</feature>
<dbReference type="InterPro" id="IPR019547">
    <property type="entry name" value="Lipid_desat"/>
</dbReference>
<evidence type="ECO:0000256" key="4">
    <source>
        <dbReference type="ARBA" id="ARBA00022989"/>
    </source>
</evidence>
<keyword evidence="3" id="KW-0812">Transmembrane</keyword>
<evidence type="ECO:0000256" key="6">
    <source>
        <dbReference type="SAM" id="MobiDB-lite"/>
    </source>
</evidence>
<gene>
    <name evidence="8" type="ORF">Acr_17g0004850</name>
</gene>
<evidence type="ECO:0000256" key="1">
    <source>
        <dbReference type="ARBA" id="ARBA00004141"/>
    </source>
</evidence>
<keyword evidence="9" id="KW-1185">Reference proteome</keyword>
<dbReference type="Pfam" id="PF10520">
    <property type="entry name" value="Lipid_desat"/>
    <property type="match status" value="1"/>
</dbReference>
<evidence type="ECO:0000259" key="7">
    <source>
        <dbReference type="Pfam" id="PF10520"/>
    </source>
</evidence>